<dbReference type="AlphaFoldDB" id="A0A5Q2RTY4"/>
<organism evidence="4 5">
    <name type="scientific">Actinomarinicola tropica</name>
    <dbReference type="NCBI Taxonomy" id="2789776"/>
    <lineage>
        <taxon>Bacteria</taxon>
        <taxon>Bacillati</taxon>
        <taxon>Actinomycetota</taxon>
        <taxon>Acidimicrobiia</taxon>
        <taxon>Acidimicrobiales</taxon>
        <taxon>Iamiaceae</taxon>
        <taxon>Actinomarinicola</taxon>
    </lineage>
</organism>
<dbReference type="PROSITE" id="PS50801">
    <property type="entry name" value="STAS"/>
    <property type="match status" value="1"/>
</dbReference>
<dbReference type="NCBIfam" id="TIGR00377">
    <property type="entry name" value="ant_ant_sig"/>
    <property type="match status" value="1"/>
</dbReference>
<dbReference type="RefSeq" id="WP_153760779.1">
    <property type="nucleotide sequence ID" value="NZ_CP045851.1"/>
</dbReference>
<dbReference type="GO" id="GO:0043856">
    <property type="term" value="F:anti-sigma factor antagonist activity"/>
    <property type="evidence" value="ECO:0007669"/>
    <property type="project" value="InterPro"/>
</dbReference>
<evidence type="ECO:0000259" key="3">
    <source>
        <dbReference type="PROSITE" id="PS50801"/>
    </source>
</evidence>
<name>A0A5Q2RTY4_9ACTN</name>
<dbReference type="CDD" id="cd07043">
    <property type="entry name" value="STAS_anti-anti-sigma_factors"/>
    <property type="match status" value="1"/>
</dbReference>
<dbReference type="InterPro" id="IPR036513">
    <property type="entry name" value="STAS_dom_sf"/>
</dbReference>
<evidence type="ECO:0000313" key="5">
    <source>
        <dbReference type="Proteomes" id="UP000334019"/>
    </source>
</evidence>
<dbReference type="PANTHER" id="PTHR33495:SF2">
    <property type="entry name" value="ANTI-SIGMA FACTOR ANTAGONIST TM_1081-RELATED"/>
    <property type="match status" value="1"/>
</dbReference>
<dbReference type="InterPro" id="IPR002645">
    <property type="entry name" value="STAS_dom"/>
</dbReference>
<gene>
    <name evidence="4" type="ORF">GH723_17100</name>
</gene>
<dbReference type="KEGG" id="atq:GH723_17100"/>
<sequence>MDVQVSVDDQKIVVTPVGELDAHNCKELGEALSGAVESTPGASAVIDAGGLSFIDSSAISELLRLREQVAADGGSLTLENLQPSVRRVLEITGLLETFGVS</sequence>
<dbReference type="SUPFAM" id="SSF52091">
    <property type="entry name" value="SpoIIaa-like"/>
    <property type="match status" value="1"/>
</dbReference>
<dbReference type="InterPro" id="IPR003658">
    <property type="entry name" value="Anti-sigma_ant"/>
</dbReference>
<dbReference type="Gene3D" id="3.30.750.24">
    <property type="entry name" value="STAS domain"/>
    <property type="match status" value="1"/>
</dbReference>
<reference evidence="4 5" key="1">
    <citation type="submission" date="2019-11" db="EMBL/GenBank/DDBJ databases">
        <authorList>
            <person name="He Y."/>
        </authorList>
    </citation>
    <scope>NUCLEOTIDE SEQUENCE [LARGE SCALE GENOMIC DNA]</scope>
    <source>
        <strain evidence="4 5">SCSIO 58843</strain>
    </source>
</reference>
<evidence type="ECO:0000256" key="2">
    <source>
        <dbReference type="RuleBase" id="RU003749"/>
    </source>
</evidence>
<dbReference type="Pfam" id="PF01740">
    <property type="entry name" value="STAS"/>
    <property type="match status" value="1"/>
</dbReference>
<proteinExistence type="inferred from homology"/>
<comment type="similarity">
    <text evidence="1 2">Belongs to the anti-sigma-factor antagonist family.</text>
</comment>
<dbReference type="EMBL" id="CP045851">
    <property type="protein sequence ID" value="QGG96675.1"/>
    <property type="molecule type" value="Genomic_DNA"/>
</dbReference>
<accession>A0A5Q2RTY4</accession>
<keyword evidence="5" id="KW-1185">Reference proteome</keyword>
<evidence type="ECO:0000256" key="1">
    <source>
        <dbReference type="ARBA" id="ARBA00009013"/>
    </source>
</evidence>
<dbReference type="Proteomes" id="UP000334019">
    <property type="component" value="Chromosome"/>
</dbReference>
<feature type="domain" description="STAS" evidence="3">
    <location>
        <begin position="1"/>
        <end position="101"/>
    </location>
</feature>
<protein>
    <recommendedName>
        <fullName evidence="2">Anti-sigma factor antagonist</fullName>
    </recommendedName>
</protein>
<dbReference type="PANTHER" id="PTHR33495">
    <property type="entry name" value="ANTI-SIGMA FACTOR ANTAGONIST TM_1081-RELATED-RELATED"/>
    <property type="match status" value="1"/>
</dbReference>
<evidence type="ECO:0000313" key="4">
    <source>
        <dbReference type="EMBL" id="QGG96675.1"/>
    </source>
</evidence>